<comment type="caution">
    <text evidence="1">The sequence shown here is derived from an EMBL/GenBank/DDBJ whole genome shotgun (WGS) entry which is preliminary data.</text>
</comment>
<name>A0A212ES67_DANPL</name>
<reference evidence="1 2" key="1">
    <citation type="journal article" date="2011" name="Cell">
        <title>The monarch butterfly genome yields insights into long-distance migration.</title>
        <authorList>
            <person name="Zhan S."/>
            <person name="Merlin C."/>
            <person name="Boore J.L."/>
            <person name="Reppert S.M."/>
        </authorList>
    </citation>
    <scope>NUCLEOTIDE SEQUENCE [LARGE SCALE GENOMIC DNA]</scope>
    <source>
        <strain evidence="1">F-2</strain>
    </source>
</reference>
<keyword evidence="2" id="KW-1185">Reference proteome</keyword>
<dbReference type="KEGG" id="dpl:KGM_214186"/>
<dbReference type="EMBL" id="AGBW02012881">
    <property type="protein sequence ID" value="OWR44291.1"/>
    <property type="molecule type" value="Genomic_DNA"/>
</dbReference>
<sequence>MIITVIQKMMNQKT</sequence>
<evidence type="ECO:0000313" key="1">
    <source>
        <dbReference type="EMBL" id="OWR44291.1"/>
    </source>
</evidence>
<proteinExistence type="predicted"/>
<dbReference type="Proteomes" id="UP000007151">
    <property type="component" value="Unassembled WGS sequence"/>
</dbReference>
<dbReference type="InParanoid" id="A0A212ES67"/>
<protein>
    <submittedName>
        <fullName evidence="1">Uncharacterized protein</fullName>
    </submittedName>
</protein>
<accession>A0A212ES67</accession>
<evidence type="ECO:0000313" key="2">
    <source>
        <dbReference type="Proteomes" id="UP000007151"/>
    </source>
</evidence>
<organism evidence="1 2">
    <name type="scientific">Danaus plexippus plexippus</name>
    <dbReference type="NCBI Taxonomy" id="278856"/>
    <lineage>
        <taxon>Eukaryota</taxon>
        <taxon>Metazoa</taxon>
        <taxon>Ecdysozoa</taxon>
        <taxon>Arthropoda</taxon>
        <taxon>Hexapoda</taxon>
        <taxon>Insecta</taxon>
        <taxon>Pterygota</taxon>
        <taxon>Neoptera</taxon>
        <taxon>Endopterygota</taxon>
        <taxon>Lepidoptera</taxon>
        <taxon>Glossata</taxon>
        <taxon>Ditrysia</taxon>
        <taxon>Papilionoidea</taxon>
        <taxon>Nymphalidae</taxon>
        <taxon>Danainae</taxon>
        <taxon>Danaini</taxon>
        <taxon>Danaina</taxon>
        <taxon>Danaus</taxon>
        <taxon>Danaus</taxon>
    </lineage>
</organism>
<gene>
    <name evidence="1" type="ORF">KGM_214186</name>
</gene>